<gene>
    <name evidence="5" type="ORF">DK427_02850</name>
</gene>
<evidence type="ECO:0000313" key="6">
    <source>
        <dbReference type="Proteomes" id="UP000246058"/>
    </source>
</evidence>
<dbReference type="GO" id="GO:0005886">
    <property type="term" value="C:plasma membrane"/>
    <property type="evidence" value="ECO:0007669"/>
    <property type="project" value="TreeGrafter"/>
</dbReference>
<feature type="transmembrane region" description="Helical" evidence="3">
    <location>
        <begin position="71"/>
        <end position="91"/>
    </location>
</feature>
<dbReference type="OrthoDB" id="9812260at2"/>
<name>A0A2U8VMB2_9HYPH</name>
<dbReference type="PROSITE" id="PS50887">
    <property type="entry name" value="GGDEF"/>
    <property type="match status" value="1"/>
</dbReference>
<dbReference type="InterPro" id="IPR043128">
    <property type="entry name" value="Rev_trsase/Diguanyl_cyclase"/>
</dbReference>
<dbReference type="GO" id="GO:1902201">
    <property type="term" value="P:negative regulation of bacterial-type flagellum-dependent cell motility"/>
    <property type="evidence" value="ECO:0007669"/>
    <property type="project" value="TreeGrafter"/>
</dbReference>
<evidence type="ECO:0000256" key="1">
    <source>
        <dbReference type="ARBA" id="ARBA00012528"/>
    </source>
</evidence>
<dbReference type="NCBIfam" id="TIGR00254">
    <property type="entry name" value="GGDEF"/>
    <property type="match status" value="1"/>
</dbReference>
<reference evidence="5 6" key="1">
    <citation type="submission" date="2018-05" db="EMBL/GenBank/DDBJ databases">
        <title>Complete Genome Sequence of Methylobacterium sp. 17Sr1-43.</title>
        <authorList>
            <person name="Srinivasan S."/>
        </authorList>
    </citation>
    <scope>NUCLEOTIDE SEQUENCE [LARGE SCALE GENOMIC DNA]</scope>
    <source>
        <strain evidence="5 6">17Sr1-43</strain>
    </source>
</reference>
<dbReference type="EMBL" id="CP029551">
    <property type="protein sequence ID" value="AWN34809.1"/>
    <property type="molecule type" value="Genomic_DNA"/>
</dbReference>
<evidence type="ECO:0000259" key="4">
    <source>
        <dbReference type="PROSITE" id="PS50887"/>
    </source>
</evidence>
<feature type="transmembrane region" description="Helical" evidence="3">
    <location>
        <begin position="126"/>
        <end position="145"/>
    </location>
</feature>
<dbReference type="InterPro" id="IPR000160">
    <property type="entry name" value="GGDEF_dom"/>
</dbReference>
<evidence type="ECO:0000313" key="5">
    <source>
        <dbReference type="EMBL" id="AWN34809.1"/>
    </source>
</evidence>
<evidence type="ECO:0000256" key="2">
    <source>
        <dbReference type="ARBA" id="ARBA00034247"/>
    </source>
</evidence>
<dbReference type="GO" id="GO:0052621">
    <property type="term" value="F:diguanylate cyclase activity"/>
    <property type="evidence" value="ECO:0007669"/>
    <property type="project" value="UniProtKB-EC"/>
</dbReference>
<comment type="catalytic activity">
    <reaction evidence="2">
        <text>2 GTP = 3',3'-c-di-GMP + 2 diphosphate</text>
        <dbReference type="Rhea" id="RHEA:24898"/>
        <dbReference type="ChEBI" id="CHEBI:33019"/>
        <dbReference type="ChEBI" id="CHEBI:37565"/>
        <dbReference type="ChEBI" id="CHEBI:58805"/>
        <dbReference type="EC" id="2.7.7.65"/>
    </reaction>
</comment>
<dbReference type="Proteomes" id="UP000246058">
    <property type="component" value="Chromosome"/>
</dbReference>
<dbReference type="GO" id="GO:0043709">
    <property type="term" value="P:cell adhesion involved in single-species biofilm formation"/>
    <property type="evidence" value="ECO:0007669"/>
    <property type="project" value="TreeGrafter"/>
</dbReference>
<feature type="transmembrane region" description="Helical" evidence="3">
    <location>
        <begin position="175"/>
        <end position="195"/>
    </location>
</feature>
<feature type="transmembrane region" description="Helical" evidence="3">
    <location>
        <begin position="152"/>
        <end position="169"/>
    </location>
</feature>
<dbReference type="FunFam" id="3.30.70.270:FF:000001">
    <property type="entry name" value="Diguanylate cyclase domain protein"/>
    <property type="match status" value="1"/>
</dbReference>
<feature type="transmembrane region" description="Helical" evidence="3">
    <location>
        <begin position="103"/>
        <end position="120"/>
    </location>
</feature>
<dbReference type="SUPFAM" id="SSF55073">
    <property type="entry name" value="Nucleotide cyclase"/>
    <property type="match status" value="1"/>
</dbReference>
<dbReference type="PANTHER" id="PTHR45138:SF9">
    <property type="entry name" value="DIGUANYLATE CYCLASE DGCM-RELATED"/>
    <property type="match status" value="1"/>
</dbReference>
<accession>A0A2U8VMB2</accession>
<protein>
    <recommendedName>
        <fullName evidence="1">diguanylate cyclase</fullName>
        <ecNumber evidence="1">2.7.7.65</ecNumber>
    </recommendedName>
</protein>
<dbReference type="InterPro" id="IPR050469">
    <property type="entry name" value="Diguanylate_Cyclase"/>
</dbReference>
<dbReference type="KEGG" id="meti:DK427_02850"/>
<dbReference type="Gene3D" id="3.30.70.270">
    <property type="match status" value="1"/>
</dbReference>
<keyword evidence="3" id="KW-0472">Membrane</keyword>
<feature type="domain" description="GGDEF" evidence="4">
    <location>
        <begin position="257"/>
        <end position="395"/>
    </location>
</feature>
<dbReference type="RefSeq" id="WP_109949941.1">
    <property type="nucleotide sequence ID" value="NZ_CP029551.1"/>
</dbReference>
<keyword evidence="3" id="KW-0812">Transmembrane</keyword>
<keyword evidence="6" id="KW-1185">Reference proteome</keyword>
<feature type="transmembrane region" description="Helical" evidence="3">
    <location>
        <begin position="46"/>
        <end position="65"/>
    </location>
</feature>
<dbReference type="CDD" id="cd01949">
    <property type="entry name" value="GGDEF"/>
    <property type="match status" value="1"/>
</dbReference>
<proteinExistence type="predicted"/>
<dbReference type="SMART" id="SM00267">
    <property type="entry name" value="GGDEF"/>
    <property type="match status" value="1"/>
</dbReference>
<keyword evidence="3" id="KW-1133">Transmembrane helix</keyword>
<dbReference type="EC" id="2.7.7.65" evidence="1"/>
<dbReference type="InterPro" id="IPR029787">
    <property type="entry name" value="Nucleotide_cyclase"/>
</dbReference>
<dbReference type="PANTHER" id="PTHR45138">
    <property type="entry name" value="REGULATORY COMPONENTS OF SENSORY TRANSDUCTION SYSTEM"/>
    <property type="match status" value="1"/>
</dbReference>
<evidence type="ECO:0000256" key="3">
    <source>
        <dbReference type="SAM" id="Phobius"/>
    </source>
</evidence>
<sequence>MSANAIQRLDELNSGRPLDWWLRFSAPVQARYDLEHAAGRTADIRTAILIGLILYNVYNVTSIVLLPDVLLLSLVLRAAIVTPVSLALVWAIGRTPPQWTERLVLGGILNAYLVPVFLFWLTRDSLGLFTFGELPLTIVFANMVLALRFQHAAIFTACAFALTVLAVLTKEGLDAPLRFSFAVQIGTACLFSLYANHRIERRRCGDYLTALGATLRATSADAARREFQNLSRTDALTGLPNRRHLAEQLDAWCATPDAVALMMIDIDHFKLFNDALGHPAGDDCLRRVAEVFAEAGTGDDALCARFGGEEFSLVLRNASEMEAARRARNLVQAIEALNITHPSRADGIGKVTISVGVARRSNGVPASPATLLAAADRALYQAKSRGRNRFVLDRGEADRFATAG</sequence>
<organism evidence="5 6">
    <name type="scientific">Methylobacterium radiodurans</name>
    <dbReference type="NCBI Taxonomy" id="2202828"/>
    <lineage>
        <taxon>Bacteria</taxon>
        <taxon>Pseudomonadati</taxon>
        <taxon>Pseudomonadota</taxon>
        <taxon>Alphaproteobacteria</taxon>
        <taxon>Hyphomicrobiales</taxon>
        <taxon>Methylobacteriaceae</taxon>
        <taxon>Methylobacterium</taxon>
    </lineage>
</organism>
<dbReference type="AlphaFoldDB" id="A0A2U8VMB2"/>
<dbReference type="Pfam" id="PF00990">
    <property type="entry name" value="GGDEF"/>
    <property type="match status" value="1"/>
</dbReference>